<dbReference type="PANTHER" id="PTHR48475:SF1">
    <property type="entry name" value="RNASE H TYPE-1 DOMAIN-CONTAINING PROTEIN"/>
    <property type="match status" value="1"/>
</dbReference>
<dbReference type="InterPro" id="IPR002156">
    <property type="entry name" value="RNaseH_domain"/>
</dbReference>
<comment type="caution">
    <text evidence="2">The sequence shown here is derived from an EMBL/GenBank/DDBJ whole genome shotgun (WGS) entry which is preliminary data.</text>
</comment>
<reference evidence="2 3" key="1">
    <citation type="submission" date="2024-01" db="EMBL/GenBank/DDBJ databases">
        <title>The complete chloroplast genome sequence of Lithospermum erythrorhizon: insights into the phylogenetic relationship among Boraginaceae species and the maternal lineages of purple gromwells.</title>
        <authorList>
            <person name="Okada T."/>
            <person name="Watanabe K."/>
        </authorList>
    </citation>
    <scope>NUCLEOTIDE SEQUENCE [LARGE SCALE GENOMIC DNA]</scope>
</reference>
<accession>A0AAV3PMT8</accession>
<organism evidence="2 3">
    <name type="scientific">Lithospermum erythrorhizon</name>
    <name type="common">Purple gromwell</name>
    <name type="synonym">Lithospermum officinale var. erythrorhizon</name>
    <dbReference type="NCBI Taxonomy" id="34254"/>
    <lineage>
        <taxon>Eukaryota</taxon>
        <taxon>Viridiplantae</taxon>
        <taxon>Streptophyta</taxon>
        <taxon>Embryophyta</taxon>
        <taxon>Tracheophyta</taxon>
        <taxon>Spermatophyta</taxon>
        <taxon>Magnoliopsida</taxon>
        <taxon>eudicotyledons</taxon>
        <taxon>Gunneridae</taxon>
        <taxon>Pentapetalae</taxon>
        <taxon>asterids</taxon>
        <taxon>lamiids</taxon>
        <taxon>Boraginales</taxon>
        <taxon>Boraginaceae</taxon>
        <taxon>Boraginoideae</taxon>
        <taxon>Lithospermeae</taxon>
        <taxon>Lithospermum</taxon>
    </lineage>
</organism>
<dbReference type="GO" id="GO:0003676">
    <property type="term" value="F:nucleic acid binding"/>
    <property type="evidence" value="ECO:0007669"/>
    <property type="project" value="InterPro"/>
</dbReference>
<evidence type="ECO:0000313" key="3">
    <source>
        <dbReference type="Proteomes" id="UP001454036"/>
    </source>
</evidence>
<evidence type="ECO:0000313" key="2">
    <source>
        <dbReference type="EMBL" id="GAA0152934.1"/>
    </source>
</evidence>
<protein>
    <recommendedName>
        <fullName evidence="1">RNase H type-1 domain-containing protein</fullName>
    </recommendedName>
</protein>
<dbReference type="AlphaFoldDB" id="A0AAV3PMT8"/>
<dbReference type="Pfam" id="PF13456">
    <property type="entry name" value="RVT_3"/>
    <property type="match status" value="1"/>
</dbReference>
<keyword evidence="3" id="KW-1185">Reference proteome</keyword>
<dbReference type="PANTHER" id="PTHR48475">
    <property type="entry name" value="RIBONUCLEASE H"/>
    <property type="match status" value="1"/>
</dbReference>
<dbReference type="SUPFAM" id="SSF53098">
    <property type="entry name" value="Ribonuclease H-like"/>
    <property type="match status" value="1"/>
</dbReference>
<gene>
    <name evidence="2" type="ORF">LIER_11292</name>
</gene>
<dbReference type="Gene3D" id="3.30.420.10">
    <property type="entry name" value="Ribonuclease H-like superfamily/Ribonuclease H"/>
    <property type="match status" value="1"/>
</dbReference>
<evidence type="ECO:0000259" key="1">
    <source>
        <dbReference type="Pfam" id="PF13456"/>
    </source>
</evidence>
<name>A0AAV3PMT8_LITER</name>
<dbReference type="GO" id="GO:0004523">
    <property type="term" value="F:RNA-DNA hybrid ribonuclease activity"/>
    <property type="evidence" value="ECO:0007669"/>
    <property type="project" value="InterPro"/>
</dbReference>
<proteinExistence type="predicted"/>
<sequence length="193" mass="22535">MLVKGDSKLVIDQIQGKFGIKSEVLKIYHSKTMSLAQGFARISFMHIPREANEEADWLSRLAITYYSELPEGVITPEVGFPTYRQARFDEERNDQRLLEALKFTDKLIDEALYKILKYKQLLARTYNRRILGPGTYELEDLDDKSIVRTWHASKLCNPNMGLKPSLLRDRSINKMTFSLFIALCIIMRRHYNK</sequence>
<dbReference type="InterPro" id="IPR012337">
    <property type="entry name" value="RNaseH-like_sf"/>
</dbReference>
<dbReference type="Proteomes" id="UP001454036">
    <property type="component" value="Unassembled WGS sequence"/>
</dbReference>
<feature type="domain" description="RNase H type-1" evidence="1">
    <location>
        <begin position="2"/>
        <end position="61"/>
    </location>
</feature>
<dbReference type="EMBL" id="BAABME010002082">
    <property type="protein sequence ID" value="GAA0152934.1"/>
    <property type="molecule type" value="Genomic_DNA"/>
</dbReference>
<dbReference type="InterPro" id="IPR036397">
    <property type="entry name" value="RNaseH_sf"/>
</dbReference>